<dbReference type="GO" id="GO:0045892">
    <property type="term" value="P:negative regulation of DNA-templated transcription"/>
    <property type="evidence" value="ECO:0007669"/>
    <property type="project" value="TreeGrafter"/>
</dbReference>
<protein>
    <submittedName>
        <fullName evidence="5">GntR family transcriptional regulator</fullName>
    </submittedName>
</protein>
<dbReference type="PRINTS" id="PR00035">
    <property type="entry name" value="HTHGNTR"/>
</dbReference>
<sequence length="290" mass="32019">MQHVLLAAETVPAAKVHARIGRGNQCRQHCLCGFLYGCGYSGVVSSPSRRPPAYLAIADDLRGRIERRELSGGDRLPTERQLVEEFGVARMTVRHALDILQMEGLIERRRGRTGGTFIRSIPPVIELTRMEGLIPQLRDHGLEVPPEVLEAGLVPAEPVVAESLDVPLGEKVVQIVRLWTAGDAPFVVENAYFPAALVPGMLDQDLSRSLHELLDATWDLRPVVKTETLVPGVASSWEQHVLGVPRSLPLLRICRTATTRDGVPVEYSEDVLRADVAHIRVVTRPHDQDD</sequence>
<reference evidence="5 6" key="1">
    <citation type="journal article" date="2020" name="Biotechnol. Biofuels">
        <title>New insights from the biogas microbiome by comprehensive genome-resolved metagenomics of nearly 1600 species originating from multiple anaerobic digesters.</title>
        <authorList>
            <person name="Campanaro S."/>
            <person name="Treu L."/>
            <person name="Rodriguez-R L.M."/>
            <person name="Kovalovszki A."/>
            <person name="Ziels R.M."/>
            <person name="Maus I."/>
            <person name="Zhu X."/>
            <person name="Kougias P.G."/>
            <person name="Basile A."/>
            <person name="Luo G."/>
            <person name="Schluter A."/>
            <person name="Konstantinidis K.T."/>
            <person name="Angelidaki I."/>
        </authorList>
    </citation>
    <scope>NUCLEOTIDE SEQUENCE [LARGE SCALE GENOMIC DNA]</scope>
    <source>
        <strain evidence="5">AS15tlH2ME_198</strain>
    </source>
</reference>
<dbReference type="SMART" id="SM00345">
    <property type="entry name" value="HTH_GNTR"/>
    <property type="match status" value="1"/>
</dbReference>
<dbReference type="GO" id="GO:0003700">
    <property type="term" value="F:DNA-binding transcription factor activity"/>
    <property type="evidence" value="ECO:0007669"/>
    <property type="project" value="InterPro"/>
</dbReference>
<dbReference type="PANTHER" id="PTHR44846:SF1">
    <property type="entry name" value="MANNOSYL-D-GLYCERATE TRANSPORT_METABOLISM SYSTEM REPRESSOR MNGR-RELATED"/>
    <property type="match status" value="1"/>
</dbReference>
<dbReference type="Pfam" id="PF00392">
    <property type="entry name" value="GntR"/>
    <property type="match status" value="1"/>
</dbReference>
<dbReference type="InterPro" id="IPR000524">
    <property type="entry name" value="Tscrpt_reg_HTH_GntR"/>
</dbReference>
<dbReference type="InterPro" id="IPR028978">
    <property type="entry name" value="Chorismate_lyase_/UTRA_dom_sf"/>
</dbReference>
<dbReference type="CDD" id="cd07377">
    <property type="entry name" value="WHTH_GntR"/>
    <property type="match status" value="1"/>
</dbReference>
<dbReference type="AlphaFoldDB" id="A0A7X6PP12"/>
<evidence type="ECO:0000313" key="5">
    <source>
        <dbReference type="EMBL" id="NLA56212.1"/>
    </source>
</evidence>
<dbReference type="PANTHER" id="PTHR44846">
    <property type="entry name" value="MANNOSYL-D-GLYCERATE TRANSPORT/METABOLISM SYSTEM REPRESSOR MNGR-RELATED"/>
    <property type="match status" value="1"/>
</dbReference>
<dbReference type="SUPFAM" id="SSF46785">
    <property type="entry name" value="Winged helix' DNA-binding domain"/>
    <property type="match status" value="1"/>
</dbReference>
<evidence type="ECO:0000313" key="6">
    <source>
        <dbReference type="Proteomes" id="UP000557899"/>
    </source>
</evidence>
<dbReference type="Proteomes" id="UP000557899">
    <property type="component" value="Unassembled WGS sequence"/>
</dbReference>
<dbReference type="PROSITE" id="PS50949">
    <property type="entry name" value="HTH_GNTR"/>
    <property type="match status" value="1"/>
</dbReference>
<dbReference type="Gene3D" id="1.10.10.10">
    <property type="entry name" value="Winged helix-like DNA-binding domain superfamily/Winged helix DNA-binding domain"/>
    <property type="match status" value="1"/>
</dbReference>
<dbReference type="InterPro" id="IPR036388">
    <property type="entry name" value="WH-like_DNA-bd_sf"/>
</dbReference>
<keyword evidence="3" id="KW-0804">Transcription</keyword>
<dbReference type="Gene3D" id="3.40.1410.10">
    <property type="entry name" value="Chorismate lyase-like"/>
    <property type="match status" value="1"/>
</dbReference>
<dbReference type="SUPFAM" id="SSF64288">
    <property type="entry name" value="Chorismate lyase-like"/>
    <property type="match status" value="1"/>
</dbReference>
<dbReference type="InterPro" id="IPR011663">
    <property type="entry name" value="UTRA"/>
</dbReference>
<feature type="domain" description="HTH gntR-type" evidence="4">
    <location>
        <begin position="51"/>
        <end position="121"/>
    </location>
</feature>
<evidence type="ECO:0000256" key="1">
    <source>
        <dbReference type="ARBA" id="ARBA00023015"/>
    </source>
</evidence>
<gene>
    <name evidence="5" type="ORF">GX859_07940</name>
</gene>
<keyword evidence="1" id="KW-0805">Transcription regulation</keyword>
<proteinExistence type="predicted"/>
<dbReference type="InterPro" id="IPR036390">
    <property type="entry name" value="WH_DNA-bd_sf"/>
</dbReference>
<dbReference type="EMBL" id="JAAZHI010000162">
    <property type="protein sequence ID" value="NLA56212.1"/>
    <property type="molecule type" value="Genomic_DNA"/>
</dbReference>
<dbReference type="GO" id="GO:0003677">
    <property type="term" value="F:DNA binding"/>
    <property type="evidence" value="ECO:0007669"/>
    <property type="project" value="UniProtKB-KW"/>
</dbReference>
<dbReference type="Pfam" id="PF07702">
    <property type="entry name" value="UTRA"/>
    <property type="match status" value="1"/>
</dbReference>
<keyword evidence="2" id="KW-0238">DNA-binding</keyword>
<evidence type="ECO:0000256" key="3">
    <source>
        <dbReference type="ARBA" id="ARBA00023163"/>
    </source>
</evidence>
<dbReference type="SMART" id="SM00866">
    <property type="entry name" value="UTRA"/>
    <property type="match status" value="1"/>
</dbReference>
<accession>A0A7X6PP12</accession>
<dbReference type="InterPro" id="IPR050679">
    <property type="entry name" value="Bact_HTH_transcr_reg"/>
</dbReference>
<comment type="caution">
    <text evidence="5">The sequence shown here is derived from an EMBL/GenBank/DDBJ whole genome shotgun (WGS) entry which is preliminary data.</text>
</comment>
<organism evidence="5 6">
    <name type="scientific">Corynebacterium humireducens</name>
    <dbReference type="NCBI Taxonomy" id="1223514"/>
    <lineage>
        <taxon>Bacteria</taxon>
        <taxon>Bacillati</taxon>
        <taxon>Actinomycetota</taxon>
        <taxon>Actinomycetes</taxon>
        <taxon>Mycobacteriales</taxon>
        <taxon>Corynebacteriaceae</taxon>
        <taxon>Corynebacterium</taxon>
    </lineage>
</organism>
<evidence type="ECO:0000259" key="4">
    <source>
        <dbReference type="PROSITE" id="PS50949"/>
    </source>
</evidence>
<name>A0A7X6PP12_9CORY</name>
<evidence type="ECO:0000256" key="2">
    <source>
        <dbReference type="ARBA" id="ARBA00023125"/>
    </source>
</evidence>